<feature type="transmembrane region" description="Helical" evidence="2">
    <location>
        <begin position="250"/>
        <end position="271"/>
    </location>
</feature>
<name>A0A328C988_9DELT</name>
<comment type="caution">
    <text evidence="3">The sequence shown here is derived from an EMBL/GenBank/DDBJ whole genome shotgun (WGS) entry which is preliminary data.</text>
</comment>
<protein>
    <submittedName>
        <fullName evidence="3">Uncharacterized protein</fullName>
    </submittedName>
</protein>
<proteinExistence type="predicted"/>
<keyword evidence="2" id="KW-1133">Transmembrane helix</keyword>
<dbReference type="OrthoDB" id="5507543at2"/>
<dbReference type="EMBL" id="QHKO01000001">
    <property type="protein sequence ID" value="RAL25187.1"/>
    <property type="molecule type" value="Genomic_DNA"/>
</dbReference>
<evidence type="ECO:0000313" key="4">
    <source>
        <dbReference type="Proteomes" id="UP000249169"/>
    </source>
</evidence>
<keyword evidence="2" id="KW-0472">Membrane</keyword>
<feature type="compositionally biased region" description="Low complexity" evidence="1">
    <location>
        <begin position="63"/>
        <end position="80"/>
    </location>
</feature>
<evidence type="ECO:0000256" key="1">
    <source>
        <dbReference type="SAM" id="MobiDB-lite"/>
    </source>
</evidence>
<keyword evidence="2" id="KW-0812">Transmembrane</keyword>
<evidence type="ECO:0000256" key="2">
    <source>
        <dbReference type="SAM" id="Phobius"/>
    </source>
</evidence>
<dbReference type="Proteomes" id="UP000249169">
    <property type="component" value="Unassembled WGS sequence"/>
</dbReference>
<gene>
    <name evidence="3" type="ORF">DL240_02970</name>
</gene>
<reference evidence="3 4" key="1">
    <citation type="submission" date="2018-05" db="EMBL/GenBank/DDBJ databases">
        <title>Lujinxingia marina gen. nov. sp. nov., a new facultative anaerobic member of the class Deltaproteobacteria, and proposal of Lujinxingaceae fam. nov.</title>
        <authorList>
            <person name="Li C.-M."/>
        </authorList>
    </citation>
    <scope>NUCLEOTIDE SEQUENCE [LARGE SCALE GENOMIC DNA]</scope>
    <source>
        <strain evidence="3 4">B210</strain>
    </source>
</reference>
<dbReference type="AlphaFoldDB" id="A0A328C988"/>
<feature type="region of interest" description="Disordered" evidence="1">
    <location>
        <begin position="42"/>
        <end position="80"/>
    </location>
</feature>
<organism evidence="3 4">
    <name type="scientific">Lujinxingia litoralis</name>
    <dbReference type="NCBI Taxonomy" id="2211119"/>
    <lineage>
        <taxon>Bacteria</taxon>
        <taxon>Deltaproteobacteria</taxon>
        <taxon>Bradymonadales</taxon>
        <taxon>Lujinxingiaceae</taxon>
        <taxon>Lujinxingia</taxon>
    </lineage>
</organism>
<dbReference type="RefSeq" id="WP_111728359.1">
    <property type="nucleotide sequence ID" value="NZ_QHKO01000001.1"/>
</dbReference>
<accession>A0A328C988</accession>
<sequence>MEIRCEACREVGPAAEVRPGARGLELVCAGCGHANLLEVGSPGAEGLDDAQQRDGQASGRAPGPVARASGRAVASSPRAASELADARPGYLPLARAVLLDEAMARLVPEPGPGKRCPKCAHLTGDDEHCRRCGLSLVEAARFAPGQAPWEQVSEERAEVFLRFNALWDRAEAGDAEALEVFSRLAADEGMVEEGIRRLRRFLVAHPEHPGALDALRHLALALQARVTIAASQAAASAESFGNDVEKVRGVLMGITLAMCAVILLLLSAVFWDKC</sequence>
<keyword evidence="4" id="KW-1185">Reference proteome</keyword>
<evidence type="ECO:0000313" key="3">
    <source>
        <dbReference type="EMBL" id="RAL25187.1"/>
    </source>
</evidence>